<reference evidence="2 3" key="1">
    <citation type="submission" date="2017-06" db="EMBL/GenBank/DDBJ databases">
        <title>Genome sequencing of cyanobaciteial culture collection at National Institute for Environmental Studies (NIES).</title>
        <authorList>
            <person name="Hirose Y."/>
            <person name="Shimura Y."/>
            <person name="Fujisawa T."/>
            <person name="Nakamura Y."/>
            <person name="Kawachi M."/>
        </authorList>
    </citation>
    <scope>NUCLEOTIDE SEQUENCE [LARGE SCALE GENOMIC DNA]</scope>
    <source>
        <strain evidence="2 3">NIES-2135</strain>
    </source>
</reference>
<keyword evidence="3" id="KW-1185">Reference proteome</keyword>
<name>A0A1Z4JH10_LEPBY</name>
<sequence length="176" mass="19543">MIKRYFCLAIVGLILLGCKPEAELPPTPQLKTVTLTNSIKIARGQTVYVPVYSHIYSISRSQKMDLSVTLSVRNTDQSHPMIITSVFYHDTNGKLIRKYLEQPVELRPLASTYFFVDQADTGGGAGASFLVEWVAQQKVTDPVIETVMINTMGNQGISFVSEGRVIKRREASTSSK</sequence>
<dbReference type="PROSITE" id="PS51257">
    <property type="entry name" value="PROKAR_LIPOPROTEIN"/>
    <property type="match status" value="1"/>
</dbReference>
<gene>
    <name evidence="2" type="ORF">NIES2135_28830</name>
</gene>
<dbReference type="AlphaFoldDB" id="A0A1Z4JH10"/>
<dbReference type="Proteomes" id="UP000217895">
    <property type="component" value="Chromosome"/>
</dbReference>
<keyword evidence="1" id="KW-0732">Signal</keyword>
<protein>
    <recommendedName>
        <fullName evidence="4">DUF3124 domain-containing protein</fullName>
    </recommendedName>
</protein>
<dbReference type="InterPro" id="IPR021471">
    <property type="entry name" value="DUF3124"/>
</dbReference>
<evidence type="ECO:0000256" key="1">
    <source>
        <dbReference type="SAM" id="SignalP"/>
    </source>
</evidence>
<dbReference type="Pfam" id="PF11322">
    <property type="entry name" value="DUF3124"/>
    <property type="match status" value="1"/>
</dbReference>
<accession>A0A1Z4JH10</accession>
<evidence type="ECO:0000313" key="3">
    <source>
        <dbReference type="Proteomes" id="UP000217895"/>
    </source>
</evidence>
<feature type="chain" id="PRO_5011110283" description="DUF3124 domain-containing protein" evidence="1">
    <location>
        <begin position="23"/>
        <end position="176"/>
    </location>
</feature>
<evidence type="ECO:0008006" key="4">
    <source>
        <dbReference type="Google" id="ProtNLM"/>
    </source>
</evidence>
<dbReference type="EMBL" id="AP018203">
    <property type="protein sequence ID" value="BAY56055.1"/>
    <property type="molecule type" value="Genomic_DNA"/>
</dbReference>
<proteinExistence type="predicted"/>
<feature type="signal peptide" evidence="1">
    <location>
        <begin position="1"/>
        <end position="22"/>
    </location>
</feature>
<evidence type="ECO:0000313" key="2">
    <source>
        <dbReference type="EMBL" id="BAY56055.1"/>
    </source>
</evidence>
<organism evidence="2 3">
    <name type="scientific">Leptolyngbya boryana NIES-2135</name>
    <dbReference type="NCBI Taxonomy" id="1973484"/>
    <lineage>
        <taxon>Bacteria</taxon>
        <taxon>Bacillati</taxon>
        <taxon>Cyanobacteriota</taxon>
        <taxon>Cyanophyceae</taxon>
        <taxon>Leptolyngbyales</taxon>
        <taxon>Leptolyngbyaceae</taxon>
        <taxon>Leptolyngbya group</taxon>
        <taxon>Leptolyngbya</taxon>
    </lineage>
</organism>